<feature type="compositionally biased region" description="Basic and acidic residues" evidence="1">
    <location>
        <begin position="537"/>
        <end position="548"/>
    </location>
</feature>
<dbReference type="EMBL" id="CP090958">
    <property type="protein sequence ID" value="WGW11169.1"/>
    <property type="molecule type" value="Genomic_DNA"/>
</dbReference>
<keyword evidence="5" id="KW-1185">Reference proteome</keyword>
<evidence type="ECO:0000256" key="1">
    <source>
        <dbReference type="SAM" id="MobiDB-lite"/>
    </source>
</evidence>
<dbReference type="Proteomes" id="UP001209083">
    <property type="component" value="Chromosome"/>
</dbReference>
<keyword evidence="2" id="KW-0472">Membrane</keyword>
<sequence length="599" mass="63663">MKSLIHSLRRVAAVTAGALITSIALTGFAGLAAADTPDDIVGHGRWHNSGSDRTWYGSYRTIAEDKPWAWCLDAGLATPYRAAFKNQKPTNIKAPELAYMLARSEADTTTANHVALSAQVKLSKALPHRHSIRVVEPREANSGWGDAQKIFDRLSREAKAYAGPYSVRTSVAKDTDTTGTTSFSLRSASDQPMAGYDYAVDIDGPAELLVAAPAPAALTGKTTESKTTIPLRFTGSGKVTVTVTVRGLPADHVQLYKPKSKHAKKIQNVVTSAASTKAKGSAGLKVVLPSTPRVTTEISAKRPEPGAPVSDKFTVSGLTGRQKVDVVHTLWSSPVKPKESTSPAPEAKQLGSVTSQGVGNGTHNSPEITVPDDFAGWLYWTERIKQTSTTKEWNGRHGLSDETGFVAWRPQISTKASSSAAEPPATVSDQGRIVGARPGSTLTVTTTAYGPLEREPEPSDLAPEHTAILKSWKQEVQIGDDGTGNYNTPELTIDKPGYITFVASIAADDVHKAWTSQFGQPEETVQLEAPPEGGAQPEKESPPDKQTKPESPQPQKSPQARPELPKTGPAGAWILVGLAIAVLGVGVLAVGFSSSRRAE</sequence>
<organism evidence="4 5">
    <name type="scientific">Saxibacter everestensis</name>
    <dbReference type="NCBI Taxonomy" id="2909229"/>
    <lineage>
        <taxon>Bacteria</taxon>
        <taxon>Bacillati</taxon>
        <taxon>Actinomycetota</taxon>
        <taxon>Actinomycetes</taxon>
        <taxon>Micrococcales</taxon>
        <taxon>Brevibacteriaceae</taxon>
        <taxon>Saxibacter</taxon>
    </lineage>
</organism>
<keyword evidence="2" id="KW-0812">Transmembrane</keyword>
<feature type="region of interest" description="Disordered" evidence="1">
    <location>
        <begin position="333"/>
        <end position="368"/>
    </location>
</feature>
<proteinExistence type="predicted"/>
<feature type="compositionally biased region" description="Low complexity" evidence="1">
    <location>
        <begin position="549"/>
        <end position="559"/>
    </location>
</feature>
<dbReference type="RefSeq" id="WP_349637952.1">
    <property type="nucleotide sequence ID" value="NZ_CP090958.1"/>
</dbReference>
<evidence type="ECO:0008006" key="6">
    <source>
        <dbReference type="Google" id="ProtNLM"/>
    </source>
</evidence>
<evidence type="ECO:0000313" key="5">
    <source>
        <dbReference type="Proteomes" id="UP001209083"/>
    </source>
</evidence>
<evidence type="ECO:0000313" key="4">
    <source>
        <dbReference type="EMBL" id="WGW11169.1"/>
    </source>
</evidence>
<evidence type="ECO:0000256" key="2">
    <source>
        <dbReference type="SAM" id="Phobius"/>
    </source>
</evidence>
<keyword evidence="2" id="KW-1133">Transmembrane helix</keyword>
<accession>A0ABY8QS77</accession>
<name>A0ABY8QS77_9MICO</name>
<evidence type="ECO:0000256" key="3">
    <source>
        <dbReference type="SAM" id="SignalP"/>
    </source>
</evidence>
<keyword evidence="3" id="KW-0732">Signal</keyword>
<gene>
    <name evidence="4" type="ORF">LWF01_13855</name>
</gene>
<reference evidence="4 5" key="1">
    <citation type="submission" date="2023-05" db="EMBL/GenBank/DDBJ databases">
        <title>Lithophilousrod everest ZFBP1038 complete genpme.</title>
        <authorList>
            <person name="Tian M."/>
        </authorList>
    </citation>
    <scope>NUCLEOTIDE SEQUENCE [LARGE SCALE GENOMIC DNA]</scope>
    <source>
        <strain evidence="4 5">ZFBP1038</strain>
    </source>
</reference>
<protein>
    <recommendedName>
        <fullName evidence="6">LPXTG-motif cell wall anchor domain-containing protein</fullName>
    </recommendedName>
</protein>
<feature type="transmembrane region" description="Helical" evidence="2">
    <location>
        <begin position="570"/>
        <end position="592"/>
    </location>
</feature>
<feature type="compositionally biased region" description="Polar residues" evidence="1">
    <location>
        <begin position="351"/>
        <end position="367"/>
    </location>
</feature>
<feature type="signal peptide" evidence="3">
    <location>
        <begin position="1"/>
        <end position="34"/>
    </location>
</feature>
<feature type="region of interest" description="Disordered" evidence="1">
    <location>
        <begin position="519"/>
        <end position="568"/>
    </location>
</feature>
<feature type="chain" id="PRO_5046841436" description="LPXTG-motif cell wall anchor domain-containing protein" evidence="3">
    <location>
        <begin position="35"/>
        <end position="599"/>
    </location>
</feature>